<reference evidence="2 3" key="1">
    <citation type="submission" date="2018-12" db="EMBL/GenBank/DDBJ databases">
        <authorList>
            <consortium name="Pathogen Informatics"/>
        </authorList>
    </citation>
    <scope>NUCLEOTIDE SEQUENCE [LARGE SCALE GENOMIC DNA]</scope>
    <source>
        <strain evidence="2 3">NCTC13635</strain>
    </source>
</reference>
<evidence type="ECO:0000256" key="1">
    <source>
        <dbReference type="SAM" id="Phobius"/>
    </source>
</evidence>
<evidence type="ECO:0000313" key="2">
    <source>
        <dbReference type="EMBL" id="VEA98877.1"/>
    </source>
</evidence>
<sequence length="72" mass="8091">MLMVMNFFPGDRFLRLWQLAAGAAPPVRAPSITHSLLYAFFITLAYPLGCLFCTRASCIALKNKWQIVLSAR</sequence>
<keyword evidence="1" id="KW-1133">Transmembrane helix</keyword>
<name>A0A447RGD5_KLEPN</name>
<dbReference type="EMBL" id="LR134162">
    <property type="protein sequence ID" value="VEA98877.1"/>
    <property type="molecule type" value="Genomic_DNA"/>
</dbReference>
<evidence type="ECO:0000313" key="3">
    <source>
        <dbReference type="Proteomes" id="UP000282433"/>
    </source>
</evidence>
<dbReference type="AlphaFoldDB" id="A0A447RGD5"/>
<keyword evidence="1" id="KW-0472">Membrane</keyword>
<proteinExistence type="predicted"/>
<keyword evidence="1" id="KW-0812">Transmembrane</keyword>
<gene>
    <name evidence="2" type="ORF">NCTC13635_00138</name>
</gene>
<feature type="transmembrane region" description="Helical" evidence="1">
    <location>
        <begin position="35"/>
        <end position="54"/>
    </location>
</feature>
<protein>
    <submittedName>
        <fullName evidence="2">Major facilitator superfamily protein</fullName>
    </submittedName>
</protein>
<dbReference type="Proteomes" id="UP000282433">
    <property type="component" value="Chromosome"/>
</dbReference>
<organism evidence="2 3">
    <name type="scientific">Klebsiella pneumoniae</name>
    <dbReference type="NCBI Taxonomy" id="573"/>
    <lineage>
        <taxon>Bacteria</taxon>
        <taxon>Pseudomonadati</taxon>
        <taxon>Pseudomonadota</taxon>
        <taxon>Gammaproteobacteria</taxon>
        <taxon>Enterobacterales</taxon>
        <taxon>Enterobacteriaceae</taxon>
        <taxon>Klebsiella/Raoultella group</taxon>
        <taxon>Klebsiella</taxon>
        <taxon>Klebsiella pneumoniae complex</taxon>
    </lineage>
</organism>
<accession>A0A447RGD5</accession>